<dbReference type="Pfam" id="PF00651">
    <property type="entry name" value="BTB"/>
    <property type="match status" value="1"/>
</dbReference>
<gene>
    <name evidence="2" type="ORF">C8F04DRAFT_1361149</name>
</gene>
<reference evidence="2" key="1">
    <citation type="submission" date="2023-03" db="EMBL/GenBank/DDBJ databases">
        <title>Massive genome expansion in bonnet fungi (Mycena s.s.) driven by repeated elements and novel gene families across ecological guilds.</title>
        <authorList>
            <consortium name="Lawrence Berkeley National Laboratory"/>
            <person name="Harder C.B."/>
            <person name="Miyauchi S."/>
            <person name="Viragh M."/>
            <person name="Kuo A."/>
            <person name="Thoen E."/>
            <person name="Andreopoulos B."/>
            <person name="Lu D."/>
            <person name="Skrede I."/>
            <person name="Drula E."/>
            <person name="Henrissat B."/>
            <person name="Morin E."/>
            <person name="Kohler A."/>
            <person name="Barry K."/>
            <person name="LaButti K."/>
            <person name="Morin E."/>
            <person name="Salamov A."/>
            <person name="Lipzen A."/>
            <person name="Mereny Z."/>
            <person name="Hegedus B."/>
            <person name="Baldrian P."/>
            <person name="Stursova M."/>
            <person name="Weitz H."/>
            <person name="Taylor A."/>
            <person name="Grigoriev I.V."/>
            <person name="Nagy L.G."/>
            <person name="Martin F."/>
            <person name="Kauserud H."/>
        </authorList>
    </citation>
    <scope>NUCLEOTIDE SEQUENCE</scope>
    <source>
        <strain evidence="2">CBHHK200</strain>
    </source>
</reference>
<feature type="domain" description="BTB" evidence="1">
    <location>
        <begin position="29"/>
        <end position="101"/>
    </location>
</feature>
<comment type="caution">
    <text evidence="2">The sequence shown here is derived from an EMBL/GenBank/DDBJ whole genome shotgun (WGS) entry which is preliminary data.</text>
</comment>
<dbReference type="SUPFAM" id="SSF54695">
    <property type="entry name" value="POZ domain"/>
    <property type="match status" value="1"/>
</dbReference>
<evidence type="ECO:0000259" key="1">
    <source>
        <dbReference type="PROSITE" id="PS50097"/>
    </source>
</evidence>
<dbReference type="Gene3D" id="3.30.710.10">
    <property type="entry name" value="Potassium Channel Kv1.1, Chain A"/>
    <property type="match status" value="1"/>
</dbReference>
<protein>
    <recommendedName>
        <fullName evidence="1">BTB domain-containing protein</fullName>
    </recommendedName>
</protein>
<dbReference type="InterPro" id="IPR000210">
    <property type="entry name" value="BTB/POZ_dom"/>
</dbReference>
<dbReference type="AlphaFoldDB" id="A0AAD6X976"/>
<sequence>PLAKRRRTDDSDATRTPVTRSAEYWFDDGNIILQVESTQFRVAKSVLSMHSSVFRDMFALPLPADEPTIENCPVVVLSGDTAKDWVVLLGALYPKRLVEEEALHLNRIAAILRLSKKYDFPLFRKDSLKKFKTEFPTTLEEFDALDQWPFENTHMYPTAISLAKEIGVHSVLPLAYILLLDNSMPVLNPSDADLDASDRFACLLGYANLLELQASETFAWLNLEEKHIPSPSCRQSSKCTAALKDVAFNMSTKDIRPRVWILQEWEKEWEAGMCELCRKKAKKVYEASSETCWQRLPSMFGLPGWQELRSLDFE</sequence>
<keyword evidence="3" id="KW-1185">Reference proteome</keyword>
<accession>A0AAD6X976</accession>
<dbReference type="EMBL" id="JARJCM010000008">
    <property type="protein sequence ID" value="KAJ7043808.1"/>
    <property type="molecule type" value="Genomic_DNA"/>
</dbReference>
<dbReference type="InterPro" id="IPR011333">
    <property type="entry name" value="SKP1/BTB/POZ_sf"/>
</dbReference>
<organism evidence="2 3">
    <name type="scientific">Mycena alexandri</name>
    <dbReference type="NCBI Taxonomy" id="1745969"/>
    <lineage>
        <taxon>Eukaryota</taxon>
        <taxon>Fungi</taxon>
        <taxon>Dikarya</taxon>
        <taxon>Basidiomycota</taxon>
        <taxon>Agaricomycotina</taxon>
        <taxon>Agaricomycetes</taxon>
        <taxon>Agaricomycetidae</taxon>
        <taxon>Agaricales</taxon>
        <taxon>Marasmiineae</taxon>
        <taxon>Mycenaceae</taxon>
        <taxon>Mycena</taxon>
    </lineage>
</organism>
<feature type="non-terminal residue" evidence="2">
    <location>
        <position position="1"/>
    </location>
</feature>
<name>A0AAD6X976_9AGAR</name>
<dbReference type="CDD" id="cd18186">
    <property type="entry name" value="BTB_POZ_ZBTB_KLHL-like"/>
    <property type="match status" value="1"/>
</dbReference>
<proteinExistence type="predicted"/>
<dbReference type="SMART" id="SM00225">
    <property type="entry name" value="BTB"/>
    <property type="match status" value="1"/>
</dbReference>
<evidence type="ECO:0000313" key="3">
    <source>
        <dbReference type="Proteomes" id="UP001218188"/>
    </source>
</evidence>
<dbReference type="PROSITE" id="PS50097">
    <property type="entry name" value="BTB"/>
    <property type="match status" value="1"/>
</dbReference>
<evidence type="ECO:0000313" key="2">
    <source>
        <dbReference type="EMBL" id="KAJ7043808.1"/>
    </source>
</evidence>
<dbReference type="Proteomes" id="UP001218188">
    <property type="component" value="Unassembled WGS sequence"/>
</dbReference>